<name>A0A8H6Z2X0_9AGAR</name>
<evidence type="ECO:0000313" key="1">
    <source>
        <dbReference type="EMBL" id="KAF7371628.1"/>
    </source>
</evidence>
<protein>
    <submittedName>
        <fullName evidence="1">Polyprotein</fullName>
    </submittedName>
</protein>
<proteinExistence type="predicted"/>
<sequence length="231" mass="25826">MSDSSNAYRIKPLEGAQGYPTWATKIMDILTELNYDKYITRSCCDKPIIPNQTDTAAIAALTEWERKQRKALTVVCLRVAEGPMAYIQRAITGVEAWNKLQSVYQPKAAINIIRLRRQIFRMACEGENVEENLRKLTDVKGTLEEYGTTISEVEFAITILMSFPDLWDTWVGGIDLASIKTSDDIITCIFQQAICPAAKPNSNDTALLAHSRSSSSNHCEGACFHCRCPSH</sequence>
<dbReference type="AlphaFoldDB" id="A0A8H6Z2X0"/>
<evidence type="ECO:0000313" key="2">
    <source>
        <dbReference type="Proteomes" id="UP000620124"/>
    </source>
</evidence>
<reference evidence="1" key="1">
    <citation type="submission" date="2020-05" db="EMBL/GenBank/DDBJ databases">
        <title>Mycena genomes resolve the evolution of fungal bioluminescence.</title>
        <authorList>
            <person name="Tsai I.J."/>
        </authorList>
    </citation>
    <scope>NUCLEOTIDE SEQUENCE</scope>
    <source>
        <strain evidence="1">CCC161011</strain>
    </source>
</reference>
<organism evidence="1 2">
    <name type="scientific">Mycena venus</name>
    <dbReference type="NCBI Taxonomy" id="2733690"/>
    <lineage>
        <taxon>Eukaryota</taxon>
        <taxon>Fungi</taxon>
        <taxon>Dikarya</taxon>
        <taxon>Basidiomycota</taxon>
        <taxon>Agaricomycotina</taxon>
        <taxon>Agaricomycetes</taxon>
        <taxon>Agaricomycetidae</taxon>
        <taxon>Agaricales</taxon>
        <taxon>Marasmiineae</taxon>
        <taxon>Mycenaceae</taxon>
        <taxon>Mycena</taxon>
    </lineage>
</organism>
<accession>A0A8H6Z2X0</accession>
<keyword evidence="2" id="KW-1185">Reference proteome</keyword>
<gene>
    <name evidence="1" type="ORF">MVEN_00018300</name>
</gene>
<comment type="caution">
    <text evidence="1">The sequence shown here is derived from an EMBL/GenBank/DDBJ whole genome shotgun (WGS) entry which is preliminary data.</text>
</comment>
<dbReference type="OrthoDB" id="2847449at2759"/>
<dbReference type="EMBL" id="JACAZI010000001">
    <property type="protein sequence ID" value="KAF7371628.1"/>
    <property type="molecule type" value="Genomic_DNA"/>
</dbReference>
<dbReference type="Proteomes" id="UP000620124">
    <property type="component" value="Unassembled WGS sequence"/>
</dbReference>
<dbReference type="Pfam" id="PF14223">
    <property type="entry name" value="Retrotran_gag_2"/>
    <property type="match status" value="1"/>
</dbReference>